<dbReference type="AlphaFoldDB" id="A0A4Y9QWP8"/>
<dbReference type="GO" id="GO:0006508">
    <property type="term" value="P:proteolysis"/>
    <property type="evidence" value="ECO:0007669"/>
    <property type="project" value="UniProtKB-KW"/>
</dbReference>
<accession>A0A4Y9QWP8</accession>
<evidence type="ECO:0000313" key="8">
    <source>
        <dbReference type="Proteomes" id="UP000298127"/>
    </source>
</evidence>
<feature type="region of interest" description="Disordered" evidence="4">
    <location>
        <begin position="191"/>
        <end position="215"/>
    </location>
</feature>
<keyword evidence="5" id="KW-0472">Membrane</keyword>
<keyword evidence="5" id="KW-0812">Transmembrane</keyword>
<evidence type="ECO:0000313" key="7">
    <source>
        <dbReference type="EMBL" id="TFV95365.1"/>
    </source>
</evidence>
<keyword evidence="8" id="KW-1185">Reference proteome</keyword>
<keyword evidence="3" id="KW-0720">Serine protease</keyword>
<evidence type="ECO:0000256" key="4">
    <source>
        <dbReference type="SAM" id="MobiDB-lite"/>
    </source>
</evidence>
<dbReference type="EMBL" id="SPQZ01000006">
    <property type="protein sequence ID" value="TFV95365.1"/>
    <property type="molecule type" value="Genomic_DNA"/>
</dbReference>
<keyword evidence="1" id="KW-0645">Protease</keyword>
<gene>
    <name evidence="7" type="ORF">E4M00_15060</name>
</gene>
<feature type="region of interest" description="Disordered" evidence="4">
    <location>
        <begin position="129"/>
        <end position="165"/>
    </location>
</feature>
<keyword evidence="2" id="KW-0378">Hydrolase</keyword>
<feature type="region of interest" description="Disordered" evidence="4">
    <location>
        <begin position="252"/>
        <end position="285"/>
    </location>
</feature>
<dbReference type="Proteomes" id="UP000298127">
    <property type="component" value="Unassembled WGS sequence"/>
</dbReference>
<feature type="transmembrane region" description="Helical" evidence="5">
    <location>
        <begin position="464"/>
        <end position="481"/>
    </location>
</feature>
<keyword evidence="6" id="KW-0732">Signal</keyword>
<reference evidence="7 8" key="1">
    <citation type="journal article" date="2018" name="J. Microbiol.">
        <title>Leifsonia flava sp. nov., a novel actinobacterium isolated from the rhizosphere of Aquilegia viridiflora.</title>
        <authorList>
            <person name="Cai Y."/>
            <person name="Tao W.Z."/>
            <person name="Ma Y.J."/>
            <person name="Cheng J."/>
            <person name="Zhang M.Y."/>
            <person name="Zhang Y.X."/>
        </authorList>
    </citation>
    <scope>NUCLEOTIDE SEQUENCE [LARGE SCALE GENOMIC DNA]</scope>
    <source>
        <strain evidence="7 8">SYP-B2174</strain>
    </source>
</reference>
<evidence type="ECO:0000256" key="1">
    <source>
        <dbReference type="ARBA" id="ARBA00022670"/>
    </source>
</evidence>
<protein>
    <submittedName>
        <fullName evidence="7">DUF320 domain-containing protein</fullName>
    </submittedName>
</protein>
<feature type="compositionally biased region" description="Low complexity" evidence="4">
    <location>
        <begin position="252"/>
        <end position="280"/>
    </location>
</feature>
<keyword evidence="5" id="KW-1133">Transmembrane helix</keyword>
<feature type="compositionally biased region" description="Polar residues" evidence="4">
    <location>
        <begin position="95"/>
        <end position="109"/>
    </location>
</feature>
<evidence type="ECO:0000256" key="2">
    <source>
        <dbReference type="ARBA" id="ARBA00022801"/>
    </source>
</evidence>
<feature type="region of interest" description="Disordered" evidence="4">
    <location>
        <begin position="363"/>
        <end position="437"/>
    </location>
</feature>
<dbReference type="PROSITE" id="PS00138">
    <property type="entry name" value="SUBTILASE_SER"/>
    <property type="match status" value="1"/>
</dbReference>
<dbReference type="RefSeq" id="WP_135121308.1">
    <property type="nucleotide sequence ID" value="NZ_SPQZ01000006.1"/>
</dbReference>
<sequence>MNKYVSRGLWLALFVGGLSVGGACAANAAETDGTDAIASGTQSGLSISVPVTLVGDAISVLGDAVTDAAAPAPAPAEAPAPAAPEASPEAVPPALSTSGSDGVASGTQAPISIEVPVTITDTAVSVLGDAESSHEAEAPAATEPAAPAPASGGDLSTSGEDGVASGTQAPIAVSVPITIGGNAISVLGDSQTAGTDDAAPAAPSAPAGPAAPAAGSITDGSGSILGGTQLPIDVAIPVTIDGNAISVVGDAASATGSPSGEASGEAPSGSAPAAPSVTSGDDGVLSGTQLPIDVAVPVTVTDTAVAVVGDTTSAGSTGTTDAAPVGPAAPSVTSGDDGVLSGTQLPIGVSIPVMISGDAVSVIGDAETGGSDGSDPVTPVDPTDPTDPTEPVTPTDPTDPVTPTDPTDPVTPTDPTDPVTPVDPQGPQDTTDSATTAGTSAATPIAAAADAGALASTGTDVGSAPLFALMLLAAGVLLIVTRRVMMTRR</sequence>
<feature type="compositionally biased region" description="Low complexity" evidence="4">
    <location>
        <begin position="198"/>
        <end position="215"/>
    </location>
</feature>
<feature type="signal peptide" evidence="6">
    <location>
        <begin position="1"/>
        <end position="28"/>
    </location>
</feature>
<name>A0A4Y9QWP8_9MICO</name>
<dbReference type="InterPro" id="IPR023828">
    <property type="entry name" value="Peptidase_S8_Ser-AS"/>
</dbReference>
<evidence type="ECO:0000256" key="5">
    <source>
        <dbReference type="SAM" id="Phobius"/>
    </source>
</evidence>
<dbReference type="PROSITE" id="PS51257">
    <property type="entry name" value="PROKAR_LIPOPROTEIN"/>
    <property type="match status" value="1"/>
</dbReference>
<feature type="compositionally biased region" description="Pro residues" evidence="4">
    <location>
        <begin position="72"/>
        <end position="82"/>
    </location>
</feature>
<organism evidence="7 8">
    <name type="scientific">Orlajensenia leifsoniae</name>
    <dbReference type="NCBI Taxonomy" id="2561933"/>
    <lineage>
        <taxon>Bacteria</taxon>
        <taxon>Bacillati</taxon>
        <taxon>Actinomycetota</taxon>
        <taxon>Actinomycetes</taxon>
        <taxon>Micrococcales</taxon>
        <taxon>Microbacteriaceae</taxon>
        <taxon>Orlajensenia</taxon>
    </lineage>
</organism>
<comment type="caution">
    <text evidence="7">The sequence shown here is derived from an EMBL/GenBank/DDBJ whole genome shotgun (WGS) entry which is preliminary data.</text>
</comment>
<feature type="compositionally biased region" description="Low complexity" evidence="4">
    <location>
        <begin position="312"/>
        <end position="323"/>
    </location>
</feature>
<feature type="compositionally biased region" description="Low complexity" evidence="4">
    <location>
        <begin position="83"/>
        <end position="94"/>
    </location>
</feature>
<evidence type="ECO:0000256" key="3">
    <source>
        <dbReference type="ARBA" id="ARBA00022825"/>
    </source>
</evidence>
<feature type="compositionally biased region" description="Low complexity" evidence="4">
    <location>
        <begin position="138"/>
        <end position="151"/>
    </location>
</feature>
<feature type="compositionally biased region" description="Low complexity" evidence="4">
    <location>
        <begin position="389"/>
        <end position="437"/>
    </location>
</feature>
<dbReference type="GO" id="GO:0008236">
    <property type="term" value="F:serine-type peptidase activity"/>
    <property type="evidence" value="ECO:0007669"/>
    <property type="project" value="UniProtKB-KW"/>
</dbReference>
<feature type="region of interest" description="Disordered" evidence="4">
    <location>
        <begin position="71"/>
        <end position="109"/>
    </location>
</feature>
<evidence type="ECO:0000256" key="6">
    <source>
        <dbReference type="SAM" id="SignalP"/>
    </source>
</evidence>
<proteinExistence type="predicted"/>
<feature type="region of interest" description="Disordered" evidence="4">
    <location>
        <begin position="312"/>
        <end position="336"/>
    </location>
</feature>
<feature type="chain" id="PRO_5021260601" evidence="6">
    <location>
        <begin position="29"/>
        <end position="489"/>
    </location>
</feature>